<dbReference type="RefSeq" id="WP_253446827.1">
    <property type="nucleotide sequence ID" value="NZ_JALJYF010000001.1"/>
</dbReference>
<dbReference type="EMBL" id="JALJYF010000001">
    <property type="protein sequence ID" value="MCP1727237.1"/>
    <property type="molecule type" value="Genomic_DNA"/>
</dbReference>
<gene>
    <name evidence="1" type="ORF">J2T60_001202</name>
</gene>
<reference evidence="1 2" key="1">
    <citation type="submission" date="2022-03" db="EMBL/GenBank/DDBJ databases">
        <title>Genomic Encyclopedia of Type Strains, Phase III (KMG-III): the genomes of soil and plant-associated and newly described type strains.</title>
        <authorList>
            <person name="Whitman W."/>
        </authorList>
    </citation>
    <scope>NUCLEOTIDE SEQUENCE [LARGE SCALE GENOMIC DNA]</scope>
    <source>
        <strain evidence="1 2">BSker1</strain>
    </source>
</reference>
<protein>
    <submittedName>
        <fullName evidence="1">Uncharacterized protein</fullName>
    </submittedName>
</protein>
<evidence type="ECO:0000313" key="2">
    <source>
        <dbReference type="Proteomes" id="UP001523550"/>
    </source>
</evidence>
<comment type="caution">
    <text evidence="1">The sequence shown here is derived from an EMBL/GenBank/DDBJ whole genome shotgun (WGS) entry which is preliminary data.</text>
</comment>
<organism evidence="1 2">
    <name type="scientific">Natronospira proteinivora</name>
    <dbReference type="NCBI Taxonomy" id="1807133"/>
    <lineage>
        <taxon>Bacteria</taxon>
        <taxon>Pseudomonadati</taxon>
        <taxon>Pseudomonadota</taxon>
        <taxon>Gammaproteobacteria</taxon>
        <taxon>Natronospirales</taxon>
        <taxon>Natronospiraceae</taxon>
        <taxon>Natronospira</taxon>
    </lineage>
</organism>
<proteinExistence type="predicted"/>
<keyword evidence="2" id="KW-1185">Reference proteome</keyword>
<name>A0ABT1GBE6_9GAMM</name>
<dbReference type="Proteomes" id="UP001523550">
    <property type="component" value="Unassembled WGS sequence"/>
</dbReference>
<evidence type="ECO:0000313" key="1">
    <source>
        <dbReference type="EMBL" id="MCP1727237.1"/>
    </source>
</evidence>
<accession>A0ABT1GBE6</accession>
<sequence>MIQTIAAIGRQDVDPDGLVPPTGVRVLAASSDHLVLETECRLAPGTELRFGLGYSALLRVMTSPFVTTDFATETHPPSLLPSHPPRFSPFPVRTTMATHDWKELPYS</sequence>